<dbReference type="HOGENOM" id="CLU_822957_0_0_7"/>
<protein>
    <submittedName>
        <fullName evidence="4">H+transporting two-sector ATPase C (AC39) subunit</fullName>
    </submittedName>
</protein>
<dbReference type="RefSeq" id="WP_012633863.1">
    <property type="nucleotide sequence ID" value="NC_011891.1"/>
</dbReference>
<dbReference type="Pfam" id="PF01992">
    <property type="entry name" value="vATP-synt_AC39"/>
    <property type="match status" value="1"/>
</dbReference>
<proteinExistence type="inferred from homology"/>
<reference evidence="4" key="1">
    <citation type="submission" date="2009-01" db="EMBL/GenBank/DDBJ databases">
        <title>Complete sequence of Anaeromyxobacter dehalogenans 2CP-1.</title>
        <authorList>
            <consortium name="US DOE Joint Genome Institute"/>
            <person name="Lucas S."/>
            <person name="Copeland A."/>
            <person name="Lapidus A."/>
            <person name="Glavina del Rio T."/>
            <person name="Dalin E."/>
            <person name="Tice H."/>
            <person name="Bruce D."/>
            <person name="Goodwin L."/>
            <person name="Pitluck S."/>
            <person name="Saunders E."/>
            <person name="Brettin T."/>
            <person name="Detter J.C."/>
            <person name="Han C."/>
            <person name="Larimer F."/>
            <person name="Land M."/>
            <person name="Hauser L."/>
            <person name="Kyrpides N."/>
            <person name="Ovchinnikova G."/>
            <person name="Beliaev A.S."/>
            <person name="Richardson P."/>
        </authorList>
    </citation>
    <scope>NUCLEOTIDE SEQUENCE</scope>
    <source>
        <strain evidence="4">2CP-1</strain>
    </source>
</reference>
<keyword evidence="3" id="KW-0406">Ion transport</keyword>
<dbReference type="KEGG" id="acp:A2cp1_2765"/>
<organism evidence="4 5">
    <name type="scientific">Anaeromyxobacter dehalogenans (strain ATCC BAA-258 / DSM 21875 / 2CP-1)</name>
    <dbReference type="NCBI Taxonomy" id="455488"/>
    <lineage>
        <taxon>Bacteria</taxon>
        <taxon>Pseudomonadati</taxon>
        <taxon>Myxococcota</taxon>
        <taxon>Myxococcia</taxon>
        <taxon>Myxococcales</taxon>
        <taxon>Cystobacterineae</taxon>
        <taxon>Anaeromyxobacteraceae</taxon>
        <taxon>Anaeromyxobacter</taxon>
    </lineage>
</organism>
<evidence type="ECO:0000313" key="5">
    <source>
        <dbReference type="Proteomes" id="UP000007089"/>
    </source>
</evidence>
<keyword evidence="5" id="KW-1185">Reference proteome</keyword>
<dbReference type="InterPro" id="IPR036079">
    <property type="entry name" value="ATPase_csu/dsu_sf"/>
</dbReference>
<dbReference type="InterPro" id="IPR035067">
    <property type="entry name" value="V-type_ATPase_csu/dsu"/>
</dbReference>
<dbReference type="Proteomes" id="UP000007089">
    <property type="component" value="Chromosome"/>
</dbReference>
<dbReference type="Gene3D" id="1.20.1690.10">
    <property type="entry name" value="V-type ATP synthase subunit C domain"/>
    <property type="match status" value="2"/>
</dbReference>
<dbReference type="GO" id="GO:0046961">
    <property type="term" value="F:proton-transporting ATPase activity, rotational mechanism"/>
    <property type="evidence" value="ECO:0007669"/>
    <property type="project" value="InterPro"/>
</dbReference>
<dbReference type="EMBL" id="CP001359">
    <property type="protein sequence ID" value="ACL66102.1"/>
    <property type="molecule type" value="Genomic_DNA"/>
</dbReference>
<sequence length="337" mass="34490">MARLDRLNARVGARRPLLLDAQGLRELLTRPSTEARVELLRTRAAGAGLPADAAVPPVALARVEAGLRAAARAEAERLVGLAEGRRARALLAAFLALDEAAAVKAVLRGVALGAPIDATVAAAPAVTPPGPEALRAAAAAPALADAVAVLEAAGSTVAAAVRPALPQVAKAGLAPLERAADRAGLARARAACRRRGEDGEILARHLTDRVDARNAETLLELDGGAPEPGTWLEGGRRWGAAALDALARAGPPAARRAVAAGFGLPDAALASPWAAERALEAALVAPLRREARRRPLSIAVPLRHLLERRAEVARVAVLLRGAAVGVAGDELLDLVEA</sequence>
<dbReference type="AlphaFoldDB" id="B8JE37"/>
<dbReference type="PANTHER" id="PTHR38682">
    <property type="entry name" value="V-TYPE ATP SYNTHASE SUBUNIT C"/>
    <property type="match status" value="1"/>
</dbReference>
<dbReference type="InterPro" id="IPR044911">
    <property type="entry name" value="V-type_ATPase_csu/dsu_dom_3"/>
</dbReference>
<dbReference type="PANTHER" id="PTHR38682:SF1">
    <property type="entry name" value="V-TYPE ATP SYNTHASE SUBUNIT C"/>
    <property type="match status" value="1"/>
</dbReference>
<keyword evidence="2" id="KW-0813">Transport</keyword>
<dbReference type="InterPro" id="IPR002843">
    <property type="entry name" value="ATPase_V0-cplx_csu/dsu"/>
</dbReference>
<accession>B8JE37</accession>
<evidence type="ECO:0000256" key="2">
    <source>
        <dbReference type="ARBA" id="ARBA00022448"/>
    </source>
</evidence>
<dbReference type="Gene3D" id="1.10.132.50">
    <property type="entry name" value="ATP synthase (C/AC39) subunit, domain 3"/>
    <property type="match status" value="1"/>
</dbReference>
<comment type="similarity">
    <text evidence="1">Belongs to the V-ATPase V0D/AC39 subunit family.</text>
</comment>
<evidence type="ECO:0000256" key="3">
    <source>
        <dbReference type="ARBA" id="ARBA00023065"/>
    </source>
</evidence>
<evidence type="ECO:0000256" key="1">
    <source>
        <dbReference type="ARBA" id="ARBA00006709"/>
    </source>
</evidence>
<name>B8JE37_ANAD2</name>
<dbReference type="InterPro" id="IPR050873">
    <property type="entry name" value="V-ATPase_V0D/AC39_subunit"/>
</dbReference>
<gene>
    <name evidence="4" type="ordered locus">A2cp1_2765</name>
</gene>
<dbReference type="SUPFAM" id="SSF103486">
    <property type="entry name" value="V-type ATP synthase subunit C"/>
    <property type="match status" value="1"/>
</dbReference>
<evidence type="ECO:0000313" key="4">
    <source>
        <dbReference type="EMBL" id="ACL66102.1"/>
    </source>
</evidence>